<dbReference type="InterPro" id="IPR016163">
    <property type="entry name" value="Ald_DH_C"/>
</dbReference>
<gene>
    <name evidence="4" type="ORF">K7X08_008990</name>
</gene>
<dbReference type="Gene3D" id="3.40.605.10">
    <property type="entry name" value="Aldehyde Dehydrogenase, Chain A, domain 1"/>
    <property type="match status" value="1"/>
</dbReference>
<name>A0A9Q1RT27_9SOLA</name>
<keyword evidence="2" id="KW-0472">Membrane</keyword>
<dbReference type="PANTHER" id="PTHR43866:SF3">
    <property type="entry name" value="METHYLMALONATE-SEMIALDEHYDE DEHYDROGENASE [ACYLATING], MITOCHONDRIAL"/>
    <property type="match status" value="1"/>
</dbReference>
<dbReference type="GO" id="GO:0004491">
    <property type="term" value="F:methylmalonate-semialdehyde dehydrogenase (acylating, NAD) activity"/>
    <property type="evidence" value="ECO:0007669"/>
    <property type="project" value="InterPro"/>
</dbReference>
<dbReference type="Proteomes" id="UP001152561">
    <property type="component" value="Unassembled WGS sequence"/>
</dbReference>
<dbReference type="InterPro" id="IPR015590">
    <property type="entry name" value="Aldehyde_DH_dom"/>
</dbReference>
<dbReference type="GO" id="GO:0006574">
    <property type="term" value="P:L-valine catabolic process"/>
    <property type="evidence" value="ECO:0007669"/>
    <property type="project" value="TreeGrafter"/>
</dbReference>
<dbReference type="InterPro" id="IPR010061">
    <property type="entry name" value="MeMal-semiAld_DH"/>
</dbReference>
<feature type="domain" description="Aldehyde dehydrogenase" evidence="3">
    <location>
        <begin position="31"/>
        <end position="146"/>
    </location>
</feature>
<keyword evidence="5" id="KW-1185">Reference proteome</keyword>
<dbReference type="InterPro" id="IPR016162">
    <property type="entry name" value="Ald_DH_N"/>
</dbReference>
<dbReference type="GO" id="GO:0006210">
    <property type="term" value="P:thymine catabolic process"/>
    <property type="evidence" value="ECO:0007669"/>
    <property type="project" value="TreeGrafter"/>
</dbReference>
<evidence type="ECO:0000259" key="3">
    <source>
        <dbReference type="Pfam" id="PF00171"/>
    </source>
</evidence>
<dbReference type="InterPro" id="IPR016161">
    <property type="entry name" value="Ald_DH/histidinol_DH"/>
</dbReference>
<protein>
    <recommendedName>
        <fullName evidence="3">Aldehyde dehydrogenase domain-containing protein</fullName>
    </recommendedName>
</protein>
<comment type="similarity">
    <text evidence="1">Belongs to the aldehyde dehydrogenase family.</text>
</comment>
<dbReference type="PANTHER" id="PTHR43866">
    <property type="entry name" value="MALONATE-SEMIALDEHYDE DEHYDROGENASE"/>
    <property type="match status" value="1"/>
</dbReference>
<comment type="caution">
    <text evidence="4">The sequence shown here is derived from an EMBL/GenBank/DDBJ whole genome shotgun (WGS) entry which is preliminary data.</text>
</comment>
<dbReference type="OrthoDB" id="310895at2759"/>
<evidence type="ECO:0000256" key="2">
    <source>
        <dbReference type="SAM" id="Phobius"/>
    </source>
</evidence>
<evidence type="ECO:0000256" key="1">
    <source>
        <dbReference type="ARBA" id="ARBA00009986"/>
    </source>
</evidence>
<reference evidence="5" key="1">
    <citation type="journal article" date="2023" name="Proc. Natl. Acad. Sci. U.S.A.">
        <title>Genomic and structural basis for evolution of tropane alkaloid biosynthesis.</title>
        <authorList>
            <person name="Wanga Y.-J."/>
            <person name="Taina T."/>
            <person name="Yua J.-Y."/>
            <person name="Lia J."/>
            <person name="Xua B."/>
            <person name="Chenc J."/>
            <person name="D'Auriad J.C."/>
            <person name="Huanga J.-P."/>
            <person name="Huanga S.-X."/>
        </authorList>
    </citation>
    <scope>NUCLEOTIDE SEQUENCE [LARGE SCALE GENOMIC DNA]</scope>
    <source>
        <strain evidence="5">cv. KIB-2019</strain>
    </source>
</reference>
<evidence type="ECO:0000313" key="4">
    <source>
        <dbReference type="EMBL" id="KAJ8572479.1"/>
    </source>
</evidence>
<accession>A0A9Q1RT27</accession>
<dbReference type="Pfam" id="PF00171">
    <property type="entry name" value="Aldedh"/>
    <property type="match status" value="2"/>
</dbReference>
<dbReference type="Gene3D" id="3.40.309.10">
    <property type="entry name" value="Aldehyde Dehydrogenase, Chain A, domain 2"/>
    <property type="match status" value="1"/>
</dbReference>
<feature type="transmembrane region" description="Helical" evidence="2">
    <location>
        <begin position="125"/>
        <end position="148"/>
    </location>
</feature>
<dbReference type="AlphaFoldDB" id="A0A9Q1RT27"/>
<feature type="domain" description="Aldehyde dehydrogenase" evidence="3">
    <location>
        <begin position="152"/>
        <end position="214"/>
    </location>
</feature>
<keyword evidence="2" id="KW-0812">Transmembrane</keyword>
<organism evidence="4 5">
    <name type="scientific">Anisodus acutangulus</name>
    <dbReference type="NCBI Taxonomy" id="402998"/>
    <lineage>
        <taxon>Eukaryota</taxon>
        <taxon>Viridiplantae</taxon>
        <taxon>Streptophyta</taxon>
        <taxon>Embryophyta</taxon>
        <taxon>Tracheophyta</taxon>
        <taxon>Spermatophyta</taxon>
        <taxon>Magnoliopsida</taxon>
        <taxon>eudicotyledons</taxon>
        <taxon>Gunneridae</taxon>
        <taxon>Pentapetalae</taxon>
        <taxon>asterids</taxon>
        <taxon>lamiids</taxon>
        <taxon>Solanales</taxon>
        <taxon>Solanaceae</taxon>
        <taxon>Solanoideae</taxon>
        <taxon>Hyoscyameae</taxon>
        <taxon>Anisodus</taxon>
    </lineage>
</organism>
<dbReference type="GO" id="GO:0005739">
    <property type="term" value="C:mitochondrion"/>
    <property type="evidence" value="ECO:0007669"/>
    <property type="project" value="TreeGrafter"/>
</dbReference>
<evidence type="ECO:0000313" key="5">
    <source>
        <dbReference type="Proteomes" id="UP001152561"/>
    </source>
</evidence>
<dbReference type="EMBL" id="JAJAGQ010000001">
    <property type="protein sequence ID" value="KAJ8572479.1"/>
    <property type="molecule type" value="Genomic_DNA"/>
</dbReference>
<sequence length="236" mass="26797">MFTTLKLRYDMEISTRNPNLIGGRFVDSQSSTSIDVVNPETKRAFPLWRHTPVTTRQQIMFKLQELIQRDIDKLAFAIATSKFKWYGFVFPEIVECVYGGAVLQTGEFVSNMSNGIDTFSIREPLGVCAGICMFTFPAMIPLWVWAIWQVVKERISKLIQAYVDSGAKLDLDGRQIAVSKYELGNFIGPTILSDITEDIECSKEEILGPILLCMQKILLWNIYLHGLRGTCEEIPD</sequence>
<dbReference type="SUPFAM" id="SSF53720">
    <property type="entry name" value="ALDH-like"/>
    <property type="match status" value="2"/>
</dbReference>
<keyword evidence="2" id="KW-1133">Transmembrane helix</keyword>
<proteinExistence type="inferred from homology"/>